<protein>
    <recommendedName>
        <fullName evidence="3">Fungal N-terminal domain-containing protein</fullName>
    </recommendedName>
</protein>
<dbReference type="Proteomes" id="UP001321760">
    <property type="component" value="Unassembled WGS sequence"/>
</dbReference>
<comment type="caution">
    <text evidence="1">The sequence shown here is derived from an EMBL/GenBank/DDBJ whole genome shotgun (WGS) entry which is preliminary data.</text>
</comment>
<accession>A0AAV9GIN8</accession>
<reference evidence="1" key="2">
    <citation type="submission" date="2023-05" db="EMBL/GenBank/DDBJ databases">
        <authorList>
            <consortium name="Lawrence Berkeley National Laboratory"/>
            <person name="Steindorff A."/>
            <person name="Hensen N."/>
            <person name="Bonometti L."/>
            <person name="Westerberg I."/>
            <person name="Brannstrom I.O."/>
            <person name="Guillou S."/>
            <person name="Cros-Aarteil S."/>
            <person name="Calhoun S."/>
            <person name="Haridas S."/>
            <person name="Kuo A."/>
            <person name="Mondo S."/>
            <person name="Pangilinan J."/>
            <person name="Riley R."/>
            <person name="Labutti K."/>
            <person name="Andreopoulos B."/>
            <person name="Lipzen A."/>
            <person name="Chen C."/>
            <person name="Yanf M."/>
            <person name="Daum C."/>
            <person name="Ng V."/>
            <person name="Clum A."/>
            <person name="Ohm R."/>
            <person name="Martin F."/>
            <person name="Silar P."/>
            <person name="Natvig D."/>
            <person name="Lalanne C."/>
            <person name="Gautier V."/>
            <person name="Ament-Velasquez S.L."/>
            <person name="Kruys A."/>
            <person name="Hutchinson M.I."/>
            <person name="Powell A.J."/>
            <person name="Barry K."/>
            <person name="Miller A.N."/>
            <person name="Grigoriev I.V."/>
            <person name="Debuchy R."/>
            <person name="Gladieux P."/>
            <person name="Thoren M.H."/>
            <person name="Johannesson H."/>
        </authorList>
    </citation>
    <scope>NUCLEOTIDE SEQUENCE</scope>
    <source>
        <strain evidence="1">PSN243</strain>
    </source>
</reference>
<organism evidence="1 2">
    <name type="scientific">Podospora aff. communis PSN243</name>
    <dbReference type="NCBI Taxonomy" id="3040156"/>
    <lineage>
        <taxon>Eukaryota</taxon>
        <taxon>Fungi</taxon>
        <taxon>Dikarya</taxon>
        <taxon>Ascomycota</taxon>
        <taxon>Pezizomycotina</taxon>
        <taxon>Sordariomycetes</taxon>
        <taxon>Sordariomycetidae</taxon>
        <taxon>Sordariales</taxon>
        <taxon>Podosporaceae</taxon>
        <taxon>Podospora</taxon>
    </lineage>
</organism>
<evidence type="ECO:0008006" key="3">
    <source>
        <dbReference type="Google" id="ProtNLM"/>
    </source>
</evidence>
<sequence>MEAAFGILGAVASCTQLATMKIHVASNIASLKQQWSNGPQSLQLLIAKLSTIRVGLDQIKHWSDFSAPLGQHGEDMRNNLGIAMEGCRVVIEALDQDVIGMLSHSTRSRLRQVIFSSAIREHEQRLDSQITALQLLMGAAQCRSLTEQRAILEQATTRAVFRRIRDDTATIRERSTVVGSEVGDSGLAGACTASATSSNAFLGAASIVRAQRDPGGFFEWGHDMATSTRIR</sequence>
<proteinExistence type="predicted"/>
<dbReference type="AlphaFoldDB" id="A0AAV9GIN8"/>
<dbReference type="EMBL" id="MU865946">
    <property type="protein sequence ID" value="KAK4447932.1"/>
    <property type="molecule type" value="Genomic_DNA"/>
</dbReference>
<gene>
    <name evidence="1" type="ORF">QBC34DRAFT_466496</name>
</gene>
<evidence type="ECO:0000313" key="2">
    <source>
        <dbReference type="Proteomes" id="UP001321760"/>
    </source>
</evidence>
<keyword evidence="2" id="KW-1185">Reference proteome</keyword>
<evidence type="ECO:0000313" key="1">
    <source>
        <dbReference type="EMBL" id="KAK4447932.1"/>
    </source>
</evidence>
<name>A0AAV9GIN8_9PEZI</name>
<reference evidence="1" key="1">
    <citation type="journal article" date="2023" name="Mol. Phylogenet. Evol.">
        <title>Genome-scale phylogeny and comparative genomics of the fungal order Sordariales.</title>
        <authorList>
            <person name="Hensen N."/>
            <person name="Bonometti L."/>
            <person name="Westerberg I."/>
            <person name="Brannstrom I.O."/>
            <person name="Guillou S."/>
            <person name="Cros-Aarteil S."/>
            <person name="Calhoun S."/>
            <person name="Haridas S."/>
            <person name="Kuo A."/>
            <person name="Mondo S."/>
            <person name="Pangilinan J."/>
            <person name="Riley R."/>
            <person name="LaButti K."/>
            <person name="Andreopoulos B."/>
            <person name="Lipzen A."/>
            <person name="Chen C."/>
            <person name="Yan M."/>
            <person name="Daum C."/>
            <person name="Ng V."/>
            <person name="Clum A."/>
            <person name="Steindorff A."/>
            <person name="Ohm R.A."/>
            <person name="Martin F."/>
            <person name="Silar P."/>
            <person name="Natvig D.O."/>
            <person name="Lalanne C."/>
            <person name="Gautier V."/>
            <person name="Ament-Velasquez S.L."/>
            <person name="Kruys A."/>
            <person name="Hutchinson M.I."/>
            <person name="Powell A.J."/>
            <person name="Barry K."/>
            <person name="Miller A.N."/>
            <person name="Grigoriev I.V."/>
            <person name="Debuchy R."/>
            <person name="Gladieux P."/>
            <person name="Hiltunen Thoren M."/>
            <person name="Johannesson H."/>
        </authorList>
    </citation>
    <scope>NUCLEOTIDE SEQUENCE</scope>
    <source>
        <strain evidence="1">PSN243</strain>
    </source>
</reference>